<accession>A0A674ISV1</accession>
<name>A0A674ISV1_9SAUR</name>
<dbReference type="Gene3D" id="1.20.5.190">
    <property type="match status" value="1"/>
</dbReference>
<evidence type="ECO:0000313" key="2">
    <source>
        <dbReference type="Proteomes" id="UP000472274"/>
    </source>
</evidence>
<keyword evidence="2" id="KW-1185">Reference proteome</keyword>
<dbReference type="InterPro" id="IPR000048">
    <property type="entry name" value="IQ_motif_EF-hand-BS"/>
</dbReference>
<dbReference type="AlphaFoldDB" id="A0A674ISV1"/>
<sequence length="99" mass="10768">SSQHTQSACGPAEPEIMEDLDDPSMTKAAVKIQAAFKGYKVRKEIKQQECPVFGDTFKDFCGEPGGTLHLECVALIGDGGGKRFSHSLKISSYQNIFQS</sequence>
<dbReference type="PROSITE" id="PS50096">
    <property type="entry name" value="IQ"/>
    <property type="match status" value="1"/>
</dbReference>
<protein>
    <submittedName>
        <fullName evidence="1">Uncharacterized protein</fullName>
    </submittedName>
</protein>
<dbReference type="Ensembl" id="ENSTMTT00000011655.1">
    <property type="protein sequence ID" value="ENSTMTP00000011283.1"/>
    <property type="gene ID" value="ENSTMTG00000008168.1"/>
</dbReference>
<dbReference type="SMART" id="SM00015">
    <property type="entry name" value="IQ"/>
    <property type="match status" value="1"/>
</dbReference>
<dbReference type="GeneTree" id="ENSGT00960000193023"/>
<organism evidence="1 2">
    <name type="scientific">Terrapene triunguis</name>
    <name type="common">Three-toed box turtle</name>
    <dbReference type="NCBI Taxonomy" id="2587831"/>
    <lineage>
        <taxon>Eukaryota</taxon>
        <taxon>Metazoa</taxon>
        <taxon>Chordata</taxon>
        <taxon>Craniata</taxon>
        <taxon>Vertebrata</taxon>
        <taxon>Euteleostomi</taxon>
        <taxon>Archelosauria</taxon>
        <taxon>Testudinata</taxon>
        <taxon>Testudines</taxon>
        <taxon>Cryptodira</taxon>
        <taxon>Durocryptodira</taxon>
        <taxon>Testudinoidea</taxon>
        <taxon>Emydidae</taxon>
        <taxon>Terrapene</taxon>
    </lineage>
</organism>
<dbReference type="CDD" id="cd23767">
    <property type="entry name" value="IQCD"/>
    <property type="match status" value="1"/>
</dbReference>
<proteinExistence type="predicted"/>
<dbReference type="InParanoid" id="A0A674ISV1"/>
<evidence type="ECO:0000313" key="1">
    <source>
        <dbReference type="Ensembl" id="ENSTMTP00000011283.1"/>
    </source>
</evidence>
<dbReference type="Proteomes" id="UP000472274">
    <property type="component" value="Unplaced"/>
</dbReference>
<reference evidence="1" key="2">
    <citation type="submission" date="2025-09" db="UniProtKB">
        <authorList>
            <consortium name="Ensembl"/>
        </authorList>
    </citation>
    <scope>IDENTIFICATION</scope>
</reference>
<reference evidence="1" key="1">
    <citation type="submission" date="2025-08" db="UniProtKB">
        <authorList>
            <consortium name="Ensembl"/>
        </authorList>
    </citation>
    <scope>IDENTIFICATION</scope>
</reference>
<dbReference type="Pfam" id="PF00612">
    <property type="entry name" value="IQ"/>
    <property type="match status" value="1"/>
</dbReference>